<accession>A0ABW3JKY1</accession>
<organism evidence="6 7">
    <name type="scientific">Mariniflexile jejuense</name>
    <dbReference type="NCBI Taxonomy" id="1173582"/>
    <lineage>
        <taxon>Bacteria</taxon>
        <taxon>Pseudomonadati</taxon>
        <taxon>Bacteroidota</taxon>
        <taxon>Flavobacteriia</taxon>
        <taxon>Flavobacteriales</taxon>
        <taxon>Flavobacteriaceae</taxon>
        <taxon>Mariniflexile</taxon>
    </lineage>
</organism>
<dbReference type="Pfam" id="PF17132">
    <property type="entry name" value="Glyco_hydro_106"/>
    <property type="match status" value="1"/>
</dbReference>
<comment type="caution">
    <text evidence="6">The sequence shown here is derived from an EMBL/GenBank/DDBJ whole genome shotgun (WGS) entry which is preliminary data.</text>
</comment>
<comment type="similarity">
    <text evidence="1">Belongs to the glycosyl hydrolase 2 family.</text>
</comment>
<evidence type="ECO:0000256" key="3">
    <source>
        <dbReference type="ARBA" id="ARBA00022801"/>
    </source>
</evidence>
<dbReference type="EMBL" id="JBHTJI010000042">
    <property type="protein sequence ID" value="MFD0991107.1"/>
    <property type="molecule type" value="Genomic_DNA"/>
</dbReference>
<evidence type="ECO:0000313" key="6">
    <source>
        <dbReference type="EMBL" id="MFD0991107.1"/>
    </source>
</evidence>
<evidence type="ECO:0000256" key="2">
    <source>
        <dbReference type="ARBA" id="ARBA00022729"/>
    </source>
</evidence>
<dbReference type="Pfam" id="PF02837">
    <property type="entry name" value="Glyco_hydro_2_N"/>
    <property type="match status" value="1"/>
</dbReference>
<feature type="signal peptide" evidence="4">
    <location>
        <begin position="1"/>
        <end position="26"/>
    </location>
</feature>
<evidence type="ECO:0000313" key="7">
    <source>
        <dbReference type="Proteomes" id="UP001597061"/>
    </source>
</evidence>
<dbReference type="InterPro" id="IPR006104">
    <property type="entry name" value="Glyco_hydro_2_N"/>
</dbReference>
<evidence type="ECO:0000256" key="4">
    <source>
        <dbReference type="SAM" id="SignalP"/>
    </source>
</evidence>
<protein>
    <submittedName>
        <fullName evidence="6">Glycosyl hydrolase</fullName>
    </submittedName>
</protein>
<proteinExistence type="inferred from homology"/>
<feature type="domain" description="Glycosyl hydrolases family 2 sugar binding" evidence="5">
    <location>
        <begin position="1164"/>
        <end position="1251"/>
    </location>
</feature>
<sequence length="1318" mass="149827">MNRREFVRNTILGSSGLMMLPSSLSAMSLTSNSLTFSDLENGFKSPPNASKPWVFWQWMNGNITKQGITLDLEAMYRIGIGGALCFNNAVGIPKGNVDYASDEWLDMVVHATKECHRLNMTFMLHNGAGYSGSGGPWVTPEMSMQQLVWTEAQFKNTRKIKGTLPKPQEKHGFYKDAYVFAYPSLSVEKGLMKDHIKKVTLDGKEIDYAVLFDENPESKIRLEREDKEDSVLEFEFLNPFEARSITIIRKAEIPKDLFDGPRDHPPHFIIEASFDGMSYFKLASVNTPALREMDTPAMQNFKATKAKYFRLRTKNSTWLSSVEFISGPRLAGWPGKANWTHGDNNANISKVNADDIIHSKDILDITEYMNAEGNLKWKAPKKGNWTIVRMGHTTTGEEPAAHPDAGKGLEIDKFRAEAVDFHYDKFLSKVIQKLDGFVGNTFNGFTTDSWEAGKQNWSITVPTQFKKNRGYEIGGWLLAMTGRIIDSIDRTERFLWDMRKTQAELLSKNYYGRCQELCHQHGLQYHAEPYGDGNLDSLQAGQYLDVPMSEFWTRYIYGSDMTSKQATSIGHVYGKNVVAAEAFTGMPLTSKWTNYPYSLKAEGDYFFSLGINRLLFHTFVHQPYTTGFPGMTMGPFGTHFDRNNTWAEQAYGWINYLRRSQYLLQQGLTVADVCYFKGDEAASGVPDIYNILPKGYVGDVVGTDALFSRFAIKNGKIVLPDGMQYKVCILANLEAIFPKTLKRLQELVDQGMILIVQNKPSITYGLSNNDKEIQDIVSEFYGNLDGVSVQKRSYGKGKLYWGTPLKEVFKELSIAPDFEYTSENQDAMLHYTHKKIEDAEFYFISNHKRRKEMVNCSFRITGYQPEFWDSETGETISCPVFEIKDNRTIISLEMKPSQSLFVMFRKTVNNLGYTSILKGSELVLSTQPFETPITLKYKDVFGDFSLSFWAKPDSYAHKGRGMLCHTSNGKQLFGENHATCGISIGQNGIKVFEEATKRETVLELDIMIEGWSYIDLIYRNNKPLLFINGVMVKEGSTSKYQVHPGLETPSSNDQIVSSFEGNYTDIILKEKSLSQEDILLSYKKGIPSLSLISAIEPSENDAWLFTQNGTYQFLGRDEKTIAINDCQVVDYNHDWQLEFLGSLKNTPSAIKIGELMSLRKHSDFNVKHFSGTMVYSKTIQLKSSAFISGRKFLLDLGRVEVIAKVYVNDKEVQLLWKEPYCADITKYVVHGKNTIKIEVTNLWANRLIGDEYLAVENEFSKDKFIHQLPKWYKENKIKPGDRTTFSVWKNFEKTDPLLESGLLGPVRMILAIEKSIEM</sequence>
<keyword evidence="7" id="KW-1185">Reference proteome</keyword>
<dbReference type="InterPro" id="IPR013320">
    <property type="entry name" value="ConA-like_dom_sf"/>
</dbReference>
<gene>
    <name evidence="6" type="ORF">ACFQ1R_13445</name>
</gene>
<dbReference type="Gene3D" id="2.60.120.200">
    <property type="match status" value="1"/>
</dbReference>
<name>A0ABW3JKY1_9FLAO</name>
<dbReference type="SUPFAM" id="SSF49899">
    <property type="entry name" value="Concanavalin A-like lectins/glucanases"/>
    <property type="match status" value="1"/>
</dbReference>
<reference evidence="7" key="1">
    <citation type="journal article" date="2019" name="Int. J. Syst. Evol. Microbiol.">
        <title>The Global Catalogue of Microorganisms (GCM) 10K type strain sequencing project: providing services to taxonomists for standard genome sequencing and annotation.</title>
        <authorList>
            <consortium name="The Broad Institute Genomics Platform"/>
            <consortium name="The Broad Institute Genome Sequencing Center for Infectious Disease"/>
            <person name="Wu L."/>
            <person name="Ma J."/>
        </authorList>
    </citation>
    <scope>NUCLEOTIDE SEQUENCE [LARGE SCALE GENOMIC DNA]</scope>
    <source>
        <strain evidence="7">CCUG 62414</strain>
    </source>
</reference>
<evidence type="ECO:0000259" key="5">
    <source>
        <dbReference type="Pfam" id="PF02837"/>
    </source>
</evidence>
<keyword evidence="3 6" id="KW-0378">Hydrolase</keyword>
<evidence type="ECO:0000256" key="1">
    <source>
        <dbReference type="ARBA" id="ARBA00007401"/>
    </source>
</evidence>
<feature type="chain" id="PRO_5047305071" evidence="4">
    <location>
        <begin position="27"/>
        <end position="1318"/>
    </location>
</feature>
<dbReference type="PANTHER" id="PTHR43817">
    <property type="entry name" value="GLYCOSYL HYDROLASE"/>
    <property type="match status" value="1"/>
</dbReference>
<dbReference type="SUPFAM" id="SSF49785">
    <property type="entry name" value="Galactose-binding domain-like"/>
    <property type="match status" value="1"/>
</dbReference>
<dbReference type="NCBIfam" id="NF045579">
    <property type="entry name" value="rhamnoside_JR"/>
    <property type="match status" value="1"/>
</dbReference>
<dbReference type="Gene3D" id="2.60.120.260">
    <property type="entry name" value="Galactose-binding domain-like"/>
    <property type="match status" value="1"/>
</dbReference>
<dbReference type="RefSeq" id="WP_379926785.1">
    <property type="nucleotide sequence ID" value="NZ_JBHTJI010000042.1"/>
</dbReference>
<dbReference type="Proteomes" id="UP001597061">
    <property type="component" value="Unassembled WGS sequence"/>
</dbReference>
<dbReference type="PANTHER" id="PTHR43817:SF1">
    <property type="entry name" value="HYDROLASE, FAMILY 43, PUTATIVE (AFU_ORTHOLOGUE AFUA_3G01660)-RELATED"/>
    <property type="match status" value="1"/>
</dbReference>
<dbReference type="InterPro" id="IPR008979">
    <property type="entry name" value="Galactose-bd-like_sf"/>
</dbReference>
<keyword evidence="2 4" id="KW-0732">Signal</keyword>
<dbReference type="GO" id="GO:0016787">
    <property type="term" value="F:hydrolase activity"/>
    <property type="evidence" value="ECO:0007669"/>
    <property type="project" value="UniProtKB-KW"/>
</dbReference>